<name>A0A975GMP3_9BACT</name>
<reference evidence="1" key="1">
    <citation type="journal article" date="2021" name="Microb. Physiol.">
        <title>Proteogenomic Insights into the Physiology of Marine, Sulfate-Reducing, Filamentous Desulfonema limicola and Desulfonema magnum.</title>
        <authorList>
            <person name="Schnaars V."/>
            <person name="Wohlbrand L."/>
            <person name="Scheve S."/>
            <person name="Hinrichs C."/>
            <person name="Reinhardt R."/>
            <person name="Rabus R."/>
        </authorList>
    </citation>
    <scope>NUCLEOTIDE SEQUENCE</scope>
    <source>
        <strain evidence="1">4be13</strain>
    </source>
</reference>
<dbReference type="KEGG" id="dmm:dnm_030110"/>
<evidence type="ECO:0000313" key="1">
    <source>
        <dbReference type="EMBL" id="QTA86984.1"/>
    </source>
</evidence>
<protein>
    <submittedName>
        <fullName evidence="1">Uncharacterized protein</fullName>
    </submittedName>
</protein>
<dbReference type="Proteomes" id="UP000663722">
    <property type="component" value="Chromosome"/>
</dbReference>
<gene>
    <name evidence="1" type="ORF">dnm_030110</name>
</gene>
<proteinExistence type="predicted"/>
<dbReference type="AlphaFoldDB" id="A0A975GMP3"/>
<dbReference type="EMBL" id="CP061800">
    <property type="protein sequence ID" value="QTA86984.1"/>
    <property type="molecule type" value="Genomic_DNA"/>
</dbReference>
<keyword evidence="2" id="KW-1185">Reference proteome</keyword>
<evidence type="ECO:0000313" key="2">
    <source>
        <dbReference type="Proteomes" id="UP000663722"/>
    </source>
</evidence>
<organism evidence="1 2">
    <name type="scientific">Desulfonema magnum</name>
    <dbReference type="NCBI Taxonomy" id="45655"/>
    <lineage>
        <taxon>Bacteria</taxon>
        <taxon>Pseudomonadati</taxon>
        <taxon>Thermodesulfobacteriota</taxon>
        <taxon>Desulfobacteria</taxon>
        <taxon>Desulfobacterales</taxon>
        <taxon>Desulfococcaceae</taxon>
        <taxon>Desulfonema</taxon>
    </lineage>
</organism>
<sequence>MYQAFITTEPDQAFYEDNIKCQTVSCKQCGKRIPYAELYEVNAFVCLCSKSRSFVYLCPNCFRRLEILSQRFGKYLRRGAMRKVIAENKHLCKGEKNKILLSSAR</sequence>
<accession>A0A975GMP3</accession>